<keyword evidence="2" id="KW-1185">Reference proteome</keyword>
<gene>
    <name evidence="1" type="ORF">HPB49_002093</name>
</gene>
<dbReference type="EMBL" id="CM023472">
    <property type="protein sequence ID" value="KAH7958504.1"/>
    <property type="molecule type" value="Genomic_DNA"/>
</dbReference>
<evidence type="ECO:0000313" key="1">
    <source>
        <dbReference type="EMBL" id="KAH7958504.1"/>
    </source>
</evidence>
<organism evidence="1 2">
    <name type="scientific">Dermacentor silvarum</name>
    <name type="common">Tick</name>
    <dbReference type="NCBI Taxonomy" id="543639"/>
    <lineage>
        <taxon>Eukaryota</taxon>
        <taxon>Metazoa</taxon>
        <taxon>Ecdysozoa</taxon>
        <taxon>Arthropoda</taxon>
        <taxon>Chelicerata</taxon>
        <taxon>Arachnida</taxon>
        <taxon>Acari</taxon>
        <taxon>Parasitiformes</taxon>
        <taxon>Ixodida</taxon>
        <taxon>Ixodoidea</taxon>
        <taxon>Ixodidae</taxon>
        <taxon>Rhipicephalinae</taxon>
        <taxon>Dermacentor</taxon>
    </lineage>
</organism>
<reference evidence="1" key="1">
    <citation type="submission" date="2020-05" db="EMBL/GenBank/DDBJ databases">
        <title>Large-scale comparative analyses of tick genomes elucidate their genetic diversity and vector capacities.</title>
        <authorList>
            <person name="Jia N."/>
            <person name="Wang J."/>
            <person name="Shi W."/>
            <person name="Du L."/>
            <person name="Sun Y."/>
            <person name="Zhan W."/>
            <person name="Jiang J."/>
            <person name="Wang Q."/>
            <person name="Zhang B."/>
            <person name="Ji P."/>
            <person name="Sakyi L.B."/>
            <person name="Cui X."/>
            <person name="Yuan T."/>
            <person name="Jiang B."/>
            <person name="Yang W."/>
            <person name="Lam T.T.-Y."/>
            <person name="Chang Q."/>
            <person name="Ding S."/>
            <person name="Wang X."/>
            <person name="Zhu J."/>
            <person name="Ruan X."/>
            <person name="Zhao L."/>
            <person name="Wei J."/>
            <person name="Que T."/>
            <person name="Du C."/>
            <person name="Cheng J."/>
            <person name="Dai P."/>
            <person name="Han X."/>
            <person name="Huang E."/>
            <person name="Gao Y."/>
            <person name="Liu J."/>
            <person name="Shao H."/>
            <person name="Ye R."/>
            <person name="Li L."/>
            <person name="Wei W."/>
            <person name="Wang X."/>
            <person name="Wang C."/>
            <person name="Yang T."/>
            <person name="Huo Q."/>
            <person name="Li W."/>
            <person name="Guo W."/>
            <person name="Chen H."/>
            <person name="Zhou L."/>
            <person name="Ni X."/>
            <person name="Tian J."/>
            <person name="Zhou Y."/>
            <person name="Sheng Y."/>
            <person name="Liu T."/>
            <person name="Pan Y."/>
            <person name="Xia L."/>
            <person name="Li J."/>
            <person name="Zhao F."/>
            <person name="Cao W."/>
        </authorList>
    </citation>
    <scope>NUCLEOTIDE SEQUENCE</scope>
    <source>
        <strain evidence="1">Dsil-2018</strain>
    </source>
</reference>
<proteinExistence type="predicted"/>
<evidence type="ECO:0000313" key="2">
    <source>
        <dbReference type="Proteomes" id="UP000821865"/>
    </source>
</evidence>
<comment type="caution">
    <text evidence="1">The sequence shown here is derived from an EMBL/GenBank/DDBJ whole genome shotgun (WGS) entry which is preliminary data.</text>
</comment>
<name>A0ACB8D215_DERSI</name>
<accession>A0ACB8D215</accession>
<sequence>MPGCLREPFKSNASRSSSTPPASVKPVPVSTSTTAYITTAKNATGIAWKVKKACGSALRVLYYVHTAPEHFDRRRLLRDTIGNPAVATFFNSSVAFFVGKTTNADLNKEVRAEAEYEGDVVVLEHVDTYRNLTLKFIGATKWLVANRCLSSSTGVVVKLDDDVIVNVFLLASYVEHYLAGDTRDSPSIHCATMPYLKPIRDRRYKWFVTKKEYASDTYPPYCCGAAYLMKASVLTLLEKATHNATFFWVDDVYATGLLTKAANVTLVNIRRMCAISPPAETTSEWLDPPSHIGSKDSLQLCRAFLVFFEEKEGPGRLFAEPTSATPHLEEEESTGPPPP</sequence>
<protein>
    <submittedName>
        <fullName evidence="1">Uncharacterized protein</fullName>
    </submittedName>
</protein>
<dbReference type="Proteomes" id="UP000821865">
    <property type="component" value="Chromosome 3"/>
</dbReference>